<reference evidence="2" key="1">
    <citation type="submission" date="2021-01" db="EMBL/GenBank/DDBJ databases">
        <title>Modified the classification status of verrucomicrobia.</title>
        <authorList>
            <person name="Feng X."/>
        </authorList>
    </citation>
    <scope>NUCLEOTIDE SEQUENCE</scope>
    <source>
        <strain evidence="2">_KCTC 22039</strain>
    </source>
</reference>
<proteinExistence type="predicted"/>
<comment type="caution">
    <text evidence="2">The sequence shown here is derived from an EMBL/GenBank/DDBJ whole genome shotgun (WGS) entry which is preliminary data.</text>
</comment>
<protein>
    <recommendedName>
        <fullName evidence="1">KAP NTPase domain-containing protein</fullName>
    </recommendedName>
</protein>
<evidence type="ECO:0000313" key="3">
    <source>
        <dbReference type="Proteomes" id="UP000624703"/>
    </source>
</evidence>
<sequence length="220" mass="25242">MIFVLAIDKSHLEHSVKALYGDIDFPAYLRKFVQRTIKLPPPTEGNYRDLVSHYFDNYLPNLFKTPGPVDHARRLFLCLECIRIFNVKKVKARDAQEIFRIFSYLTYKSGQNLSQSNAYGALILSIAHVLGEPLSYDAPALSLKSIMDFIAIPLSERSQHVTMLLNGYGPNNAEKTYREVMSVSGQTTDLDYHLYRTSQWDGISFLTLDKYLHSLIEIEK</sequence>
<keyword evidence="3" id="KW-1185">Reference proteome</keyword>
<dbReference type="AlphaFoldDB" id="A0A8J7MCP6"/>
<dbReference type="EMBL" id="JAENIM010000031">
    <property type="protein sequence ID" value="MBK1790656.1"/>
    <property type="molecule type" value="Genomic_DNA"/>
</dbReference>
<dbReference type="Proteomes" id="UP000624703">
    <property type="component" value="Unassembled WGS sequence"/>
</dbReference>
<name>A0A8J7MCP6_9BACT</name>
<organism evidence="2 3">
    <name type="scientific">Persicirhabdus sediminis</name>
    <dbReference type="NCBI Taxonomy" id="454144"/>
    <lineage>
        <taxon>Bacteria</taxon>
        <taxon>Pseudomonadati</taxon>
        <taxon>Verrucomicrobiota</taxon>
        <taxon>Verrucomicrobiia</taxon>
        <taxon>Verrucomicrobiales</taxon>
        <taxon>Verrucomicrobiaceae</taxon>
        <taxon>Persicirhabdus</taxon>
    </lineage>
</organism>
<gene>
    <name evidence="2" type="ORF">JIN82_05745</name>
</gene>
<feature type="domain" description="KAP NTPase" evidence="1">
    <location>
        <begin position="2"/>
        <end position="59"/>
    </location>
</feature>
<evidence type="ECO:0000313" key="2">
    <source>
        <dbReference type="EMBL" id="MBK1790656.1"/>
    </source>
</evidence>
<dbReference type="InterPro" id="IPR011646">
    <property type="entry name" value="KAP_P-loop"/>
</dbReference>
<accession>A0A8J7MCP6</accession>
<evidence type="ECO:0000259" key="1">
    <source>
        <dbReference type="Pfam" id="PF07693"/>
    </source>
</evidence>
<dbReference type="Pfam" id="PF07693">
    <property type="entry name" value="KAP_NTPase"/>
    <property type="match status" value="1"/>
</dbReference>